<keyword evidence="3" id="KW-0479">Metal-binding</keyword>
<dbReference type="PANTHER" id="PTHR43177:SF5">
    <property type="entry name" value="ANAEROBIC DIMETHYL SULFOXIDE REDUCTASE CHAIN B-RELATED"/>
    <property type="match status" value="1"/>
</dbReference>
<dbReference type="Pfam" id="PF13247">
    <property type="entry name" value="Fer4_11"/>
    <property type="match status" value="1"/>
</dbReference>
<keyword evidence="4" id="KW-0677">Repeat</keyword>
<dbReference type="PANTHER" id="PTHR43177">
    <property type="entry name" value="PROTEIN NRFC"/>
    <property type="match status" value="1"/>
</dbReference>
<keyword evidence="1" id="KW-0813">Transport</keyword>
<dbReference type="PROSITE" id="PS51379">
    <property type="entry name" value="4FE4S_FER_2"/>
    <property type="match status" value="2"/>
</dbReference>
<protein>
    <submittedName>
        <fullName evidence="9">4Fe-4S ferredoxin</fullName>
    </submittedName>
</protein>
<keyword evidence="7" id="KW-0411">Iron-sulfur</keyword>
<dbReference type="Gene3D" id="3.30.70.20">
    <property type="match status" value="2"/>
</dbReference>
<dbReference type="CDD" id="cd16371">
    <property type="entry name" value="DMSOR_beta_like"/>
    <property type="match status" value="1"/>
</dbReference>
<keyword evidence="5" id="KW-0249">Electron transport</keyword>
<evidence type="ECO:0000256" key="3">
    <source>
        <dbReference type="ARBA" id="ARBA00022723"/>
    </source>
</evidence>
<dbReference type="InterPro" id="IPR017896">
    <property type="entry name" value="4Fe4S_Fe-S-bd"/>
</dbReference>
<evidence type="ECO:0000313" key="10">
    <source>
        <dbReference type="Proteomes" id="UP000253975"/>
    </source>
</evidence>
<feature type="domain" description="4Fe-4S ferredoxin-type" evidence="8">
    <location>
        <begin position="44"/>
        <end position="74"/>
    </location>
</feature>
<reference evidence="9 10" key="1">
    <citation type="journal article" date="2018" name="Elife">
        <title>Discovery and characterization of a prevalent human gut bacterial enzyme sufficient for the inactivation of a family of plant toxins.</title>
        <authorList>
            <person name="Koppel N."/>
            <person name="Bisanz J.E."/>
            <person name="Pandelia M.E."/>
            <person name="Turnbaugh P.J."/>
            <person name="Balskus E.P."/>
        </authorList>
    </citation>
    <scope>NUCLEOTIDE SEQUENCE [LARGE SCALE GENOMIC DNA]</scope>
    <source>
        <strain evidence="9 10">OB21 GAM31</strain>
    </source>
</reference>
<dbReference type="EMBL" id="PPTO01000015">
    <property type="protein sequence ID" value="RDB56382.1"/>
    <property type="molecule type" value="Genomic_DNA"/>
</dbReference>
<dbReference type="InterPro" id="IPR050954">
    <property type="entry name" value="ET_IronSulfur_Cluster-Binding"/>
</dbReference>
<keyword evidence="2" id="KW-0004">4Fe-4S</keyword>
<dbReference type="Proteomes" id="UP000253975">
    <property type="component" value="Unassembled WGS sequence"/>
</dbReference>
<dbReference type="InterPro" id="IPR017900">
    <property type="entry name" value="4Fe4S_Fe_S_CS"/>
</dbReference>
<evidence type="ECO:0000256" key="7">
    <source>
        <dbReference type="ARBA" id="ARBA00023014"/>
    </source>
</evidence>
<name>A0A369LBC0_9ACTN</name>
<evidence type="ECO:0000259" key="8">
    <source>
        <dbReference type="PROSITE" id="PS51379"/>
    </source>
</evidence>
<evidence type="ECO:0000256" key="2">
    <source>
        <dbReference type="ARBA" id="ARBA00022485"/>
    </source>
</evidence>
<feature type="domain" description="4Fe-4S ferredoxin-type" evidence="8">
    <location>
        <begin position="76"/>
        <end position="105"/>
    </location>
</feature>
<evidence type="ECO:0000313" key="9">
    <source>
        <dbReference type="EMBL" id="RDB56382.1"/>
    </source>
</evidence>
<dbReference type="AlphaFoldDB" id="A0A369LBC0"/>
<evidence type="ECO:0000256" key="4">
    <source>
        <dbReference type="ARBA" id="ARBA00022737"/>
    </source>
</evidence>
<gene>
    <name evidence="9" type="ORF">C1881_08495</name>
</gene>
<evidence type="ECO:0000256" key="6">
    <source>
        <dbReference type="ARBA" id="ARBA00023004"/>
    </source>
</evidence>
<evidence type="ECO:0000256" key="1">
    <source>
        <dbReference type="ARBA" id="ARBA00022448"/>
    </source>
</evidence>
<dbReference type="SUPFAM" id="SSF54862">
    <property type="entry name" value="4Fe-4S ferredoxins"/>
    <property type="match status" value="1"/>
</dbReference>
<organism evidence="9 10">
    <name type="scientific">Slackia isoflavoniconvertens</name>
    <dbReference type="NCBI Taxonomy" id="572010"/>
    <lineage>
        <taxon>Bacteria</taxon>
        <taxon>Bacillati</taxon>
        <taxon>Actinomycetota</taxon>
        <taxon>Coriobacteriia</taxon>
        <taxon>Eggerthellales</taxon>
        <taxon>Eggerthellaceae</taxon>
        <taxon>Slackia</taxon>
    </lineage>
</organism>
<dbReference type="RefSeq" id="WP_114616100.1">
    <property type="nucleotide sequence ID" value="NZ_DBFRYF010000018.1"/>
</dbReference>
<dbReference type="GO" id="GO:0051539">
    <property type="term" value="F:4 iron, 4 sulfur cluster binding"/>
    <property type="evidence" value="ECO:0007669"/>
    <property type="project" value="UniProtKB-KW"/>
</dbReference>
<evidence type="ECO:0000256" key="5">
    <source>
        <dbReference type="ARBA" id="ARBA00022982"/>
    </source>
</evidence>
<sequence>MAGFSVNSSNCYGCKTCQIGCANEKMLPAGVYLRRVRIIDTATGMAYVSMSCNHCDEPACVTNCPVGAYTKDEKTGLVVQDHEKCIGCQTCVQKCPFHAPAYNEEESKTYKCDGCIDRQKRGENPVCTIVCPSLNIAYADDFESLLSQETDAKSIKDTVETKPNYGVVMDKDAELDMFANIDGWTETVDRGGENY</sequence>
<accession>A0A369LBC0</accession>
<keyword evidence="6" id="KW-0408">Iron</keyword>
<dbReference type="GO" id="GO:0046872">
    <property type="term" value="F:metal ion binding"/>
    <property type="evidence" value="ECO:0007669"/>
    <property type="project" value="UniProtKB-KW"/>
</dbReference>
<comment type="caution">
    <text evidence="9">The sequence shown here is derived from an EMBL/GenBank/DDBJ whole genome shotgun (WGS) entry which is preliminary data.</text>
</comment>
<proteinExistence type="predicted"/>
<dbReference type="PROSITE" id="PS00198">
    <property type="entry name" value="4FE4S_FER_1"/>
    <property type="match status" value="1"/>
</dbReference>